<sequence length="91" mass="10690">MLSLDLTKDACKFWRSLDSKQYKQISNKILSLLEDPAPSDLKALQGNDQNFFRVDVGEFRIIYRIEASTLKLALIGRRNDDTVYKQFKRKY</sequence>
<evidence type="ECO:0000256" key="1">
    <source>
        <dbReference type="ARBA" id="ARBA00022649"/>
    </source>
</evidence>
<dbReference type="PANTHER" id="PTHR38813">
    <property type="match status" value="1"/>
</dbReference>
<evidence type="ECO:0008006" key="4">
    <source>
        <dbReference type="Google" id="ProtNLM"/>
    </source>
</evidence>
<reference evidence="2 3" key="1">
    <citation type="submission" date="2014-06" db="EMBL/GenBank/DDBJ databases">
        <title>The genome of the endonuclear symbiont Nucleicultrix amoebiphila.</title>
        <authorList>
            <person name="Schulz F."/>
            <person name="Horn M."/>
        </authorList>
    </citation>
    <scope>NUCLEOTIDE SEQUENCE [LARGE SCALE GENOMIC DNA]</scope>
    <source>
        <strain evidence="2 3">FS5</strain>
    </source>
</reference>
<accession>A0A1W6N4L8</accession>
<dbReference type="InterPro" id="IPR007712">
    <property type="entry name" value="RelE/ParE_toxin"/>
</dbReference>
<protein>
    <recommendedName>
        <fullName evidence="4">Plasmid stabilization protein</fullName>
    </recommendedName>
</protein>
<evidence type="ECO:0000313" key="3">
    <source>
        <dbReference type="Proteomes" id="UP000237351"/>
    </source>
</evidence>
<dbReference type="KEGG" id="naf:GQ61_05460"/>
<dbReference type="STRING" id="1414854.GQ61_05460"/>
<dbReference type="PANTHER" id="PTHR38813:SF1">
    <property type="entry name" value="TOXIN RELE1-RELATED"/>
    <property type="match status" value="1"/>
</dbReference>
<dbReference type="Pfam" id="PF05016">
    <property type="entry name" value="ParE_toxin"/>
    <property type="match status" value="1"/>
</dbReference>
<dbReference type="SUPFAM" id="SSF143011">
    <property type="entry name" value="RelE-like"/>
    <property type="match status" value="1"/>
</dbReference>
<evidence type="ECO:0000313" key="2">
    <source>
        <dbReference type="EMBL" id="ARN84827.1"/>
    </source>
</evidence>
<dbReference type="AlphaFoldDB" id="A0A1W6N4L8"/>
<dbReference type="RefSeq" id="WP_085784323.1">
    <property type="nucleotide sequence ID" value="NZ_CP008743.1"/>
</dbReference>
<gene>
    <name evidence="2" type="ORF">GQ61_05460</name>
</gene>
<dbReference type="InterPro" id="IPR052747">
    <property type="entry name" value="TA_system_RelE_toxin"/>
</dbReference>
<dbReference type="InterPro" id="IPR035093">
    <property type="entry name" value="RelE/ParE_toxin_dom_sf"/>
</dbReference>
<organism evidence="2 3">
    <name type="scientific">Candidatus Nucleicultrix amoebiphila FS5</name>
    <dbReference type="NCBI Taxonomy" id="1414854"/>
    <lineage>
        <taxon>Bacteria</taxon>
        <taxon>Pseudomonadati</taxon>
        <taxon>Pseudomonadota</taxon>
        <taxon>Alphaproteobacteria</taxon>
        <taxon>Holosporales</taxon>
        <taxon>Candidatus Nucleicultricaceae</taxon>
        <taxon>Candidatus Nucleicultrix</taxon>
    </lineage>
</organism>
<dbReference type="Proteomes" id="UP000237351">
    <property type="component" value="Chromosome"/>
</dbReference>
<dbReference type="EMBL" id="CP008743">
    <property type="protein sequence ID" value="ARN84827.1"/>
    <property type="molecule type" value="Genomic_DNA"/>
</dbReference>
<proteinExistence type="predicted"/>
<dbReference type="Gene3D" id="3.30.2310.20">
    <property type="entry name" value="RelE-like"/>
    <property type="match status" value="1"/>
</dbReference>
<keyword evidence="3" id="KW-1185">Reference proteome</keyword>
<keyword evidence="1" id="KW-1277">Toxin-antitoxin system</keyword>
<name>A0A1W6N4L8_9PROT</name>